<evidence type="ECO:0000259" key="1">
    <source>
        <dbReference type="Pfam" id="PF01872"/>
    </source>
</evidence>
<accession>A0A1H5ZWD5</accession>
<dbReference type="InterPro" id="IPR024072">
    <property type="entry name" value="DHFR-like_dom_sf"/>
</dbReference>
<dbReference type="PANTHER" id="PTHR38011:SF11">
    <property type="entry name" value="2,5-DIAMINO-6-RIBOSYLAMINO-4(3H)-PYRIMIDINONE 5'-PHOSPHATE REDUCTASE"/>
    <property type="match status" value="1"/>
</dbReference>
<dbReference type="Pfam" id="PF01872">
    <property type="entry name" value="RibD_C"/>
    <property type="match status" value="1"/>
</dbReference>
<dbReference type="RefSeq" id="WP_103938060.1">
    <property type="nucleotide sequence ID" value="NZ_FNVO01000005.1"/>
</dbReference>
<dbReference type="OrthoDB" id="7949219at2"/>
<evidence type="ECO:0000313" key="2">
    <source>
        <dbReference type="EMBL" id="SEG40759.1"/>
    </source>
</evidence>
<keyword evidence="3" id="KW-1185">Reference proteome</keyword>
<proteinExistence type="predicted"/>
<organism evidence="2 3">
    <name type="scientific">Thermomonospora echinospora</name>
    <dbReference type="NCBI Taxonomy" id="1992"/>
    <lineage>
        <taxon>Bacteria</taxon>
        <taxon>Bacillati</taxon>
        <taxon>Actinomycetota</taxon>
        <taxon>Actinomycetes</taxon>
        <taxon>Streptosporangiales</taxon>
        <taxon>Thermomonosporaceae</taxon>
        <taxon>Thermomonospora</taxon>
    </lineage>
</organism>
<dbReference type="GO" id="GO:0008703">
    <property type="term" value="F:5-amino-6-(5-phosphoribosylamino)uracil reductase activity"/>
    <property type="evidence" value="ECO:0007669"/>
    <property type="project" value="InterPro"/>
</dbReference>
<protein>
    <submittedName>
        <fullName evidence="2">Dihydrofolate reductase</fullName>
    </submittedName>
</protein>
<dbReference type="AlphaFoldDB" id="A0A1H5ZWD5"/>
<dbReference type="Proteomes" id="UP000236723">
    <property type="component" value="Unassembled WGS sequence"/>
</dbReference>
<dbReference type="InterPro" id="IPR050765">
    <property type="entry name" value="Riboflavin_Biosynth_HTPR"/>
</dbReference>
<evidence type="ECO:0000313" key="3">
    <source>
        <dbReference type="Proteomes" id="UP000236723"/>
    </source>
</evidence>
<dbReference type="EMBL" id="FNVO01000005">
    <property type="protein sequence ID" value="SEG40759.1"/>
    <property type="molecule type" value="Genomic_DNA"/>
</dbReference>
<dbReference type="GO" id="GO:0009231">
    <property type="term" value="P:riboflavin biosynthetic process"/>
    <property type="evidence" value="ECO:0007669"/>
    <property type="project" value="InterPro"/>
</dbReference>
<dbReference type="SUPFAM" id="SSF53597">
    <property type="entry name" value="Dihydrofolate reductase-like"/>
    <property type="match status" value="1"/>
</dbReference>
<dbReference type="PANTHER" id="PTHR38011">
    <property type="entry name" value="DIHYDROFOLATE REDUCTASE FAMILY PROTEIN (AFU_ORTHOLOGUE AFUA_8G06820)"/>
    <property type="match status" value="1"/>
</dbReference>
<reference evidence="3" key="1">
    <citation type="submission" date="2016-10" db="EMBL/GenBank/DDBJ databases">
        <authorList>
            <person name="Varghese N."/>
            <person name="Submissions S."/>
        </authorList>
    </citation>
    <scope>NUCLEOTIDE SEQUENCE [LARGE SCALE GENOMIC DNA]</scope>
    <source>
        <strain evidence="3">DSM 43163</strain>
    </source>
</reference>
<gene>
    <name evidence="2" type="ORF">SAMN04489712_10549</name>
</gene>
<name>A0A1H5ZWD5_9ACTN</name>
<sequence length="193" mass="21665">MRKIINSTYVSLDGVIARPNEWTFEYFNEEAQKFAYDQLFSCDALLMGRKSYEGFAASWPHMEEETGDFGVRMNTMSKYVVSTTLKDPEWKNTAVISDNVVKEIAELKERPGQDILQYGYGPVTRLLIEHGLLDELRLWIHPVIVGTGDPEELLTREGFGASFEAAETKVFTNGVIIATYRPAAKEAAEGEGA</sequence>
<dbReference type="InterPro" id="IPR002734">
    <property type="entry name" value="RibDG_C"/>
</dbReference>
<dbReference type="Gene3D" id="3.40.430.10">
    <property type="entry name" value="Dihydrofolate Reductase, subunit A"/>
    <property type="match status" value="1"/>
</dbReference>
<feature type="domain" description="Bacterial bifunctional deaminase-reductase C-terminal" evidence="1">
    <location>
        <begin position="2"/>
        <end position="176"/>
    </location>
</feature>